<dbReference type="FunCoup" id="A0A804MIX7">
    <property type="interactions" value="473"/>
</dbReference>
<evidence type="ECO:0000313" key="2">
    <source>
        <dbReference type="EnsemblPlants" id="Zm00001eb089350_P001"/>
    </source>
</evidence>
<dbReference type="InParanoid" id="A0A804MIX7"/>
<evidence type="ECO:0000256" key="1">
    <source>
        <dbReference type="SAM" id="MobiDB-lite"/>
    </source>
</evidence>
<protein>
    <submittedName>
        <fullName evidence="2">Uncharacterized protein</fullName>
    </submittedName>
</protein>
<feature type="region of interest" description="Disordered" evidence="1">
    <location>
        <begin position="29"/>
        <end position="50"/>
    </location>
</feature>
<reference evidence="2" key="2">
    <citation type="submission" date="2019-07" db="EMBL/GenBank/DDBJ databases">
        <authorList>
            <person name="Seetharam A."/>
            <person name="Woodhouse M."/>
            <person name="Cannon E."/>
        </authorList>
    </citation>
    <scope>NUCLEOTIDE SEQUENCE [LARGE SCALE GENOMIC DNA]</scope>
    <source>
        <strain evidence="2">cv. B73</strain>
    </source>
</reference>
<dbReference type="Proteomes" id="UP000007305">
    <property type="component" value="Chromosome 2"/>
</dbReference>
<dbReference type="EnsemblPlants" id="Zm00001eb089350_T001">
    <property type="protein sequence ID" value="Zm00001eb089350_P001"/>
    <property type="gene ID" value="Zm00001eb089350"/>
</dbReference>
<dbReference type="Gramene" id="Zm00001eb089350_T001">
    <property type="protein sequence ID" value="Zm00001eb089350_P001"/>
    <property type="gene ID" value="Zm00001eb089350"/>
</dbReference>
<proteinExistence type="predicted"/>
<accession>A0A804MIX7</accession>
<keyword evidence="3" id="KW-1185">Reference proteome</keyword>
<reference evidence="3" key="1">
    <citation type="submission" date="2015-12" db="EMBL/GenBank/DDBJ databases">
        <title>Update maize B73 reference genome by single molecule sequencing technologies.</title>
        <authorList>
            <consortium name="Maize Genome Sequencing Project"/>
            <person name="Ware D."/>
        </authorList>
    </citation>
    <scope>NUCLEOTIDE SEQUENCE [LARGE SCALE GENOMIC DNA]</scope>
    <source>
        <strain evidence="3">cv. B73</strain>
    </source>
</reference>
<evidence type="ECO:0000313" key="3">
    <source>
        <dbReference type="Proteomes" id="UP000007305"/>
    </source>
</evidence>
<dbReference type="AlphaFoldDB" id="A0A804MIX7"/>
<reference evidence="2" key="3">
    <citation type="submission" date="2021-05" db="UniProtKB">
        <authorList>
            <consortium name="EnsemblPlants"/>
        </authorList>
    </citation>
    <scope>IDENTIFICATION</scope>
    <source>
        <strain evidence="2">cv. B73</strain>
    </source>
</reference>
<organism evidence="2 3">
    <name type="scientific">Zea mays</name>
    <name type="common">Maize</name>
    <dbReference type="NCBI Taxonomy" id="4577"/>
    <lineage>
        <taxon>Eukaryota</taxon>
        <taxon>Viridiplantae</taxon>
        <taxon>Streptophyta</taxon>
        <taxon>Embryophyta</taxon>
        <taxon>Tracheophyta</taxon>
        <taxon>Spermatophyta</taxon>
        <taxon>Magnoliopsida</taxon>
        <taxon>Liliopsida</taxon>
        <taxon>Poales</taxon>
        <taxon>Poaceae</taxon>
        <taxon>PACMAD clade</taxon>
        <taxon>Panicoideae</taxon>
        <taxon>Andropogonodae</taxon>
        <taxon>Andropogoneae</taxon>
        <taxon>Tripsacinae</taxon>
        <taxon>Zea</taxon>
    </lineage>
</organism>
<name>A0A804MIX7_MAIZE</name>
<sequence>MSMVTLVVGREQKARSWVFITSSAASALDTTSVGTSPRRRNMRGPCRRDSSIMVRCPRPRTTWWMLPMTGRVHGPGGSRRRERQWLSPRLRACETKGGGLSLLLGKLHTRW</sequence>